<dbReference type="Proteomes" id="UP000580250">
    <property type="component" value="Unassembled WGS sequence"/>
</dbReference>
<evidence type="ECO:0000256" key="4">
    <source>
        <dbReference type="ARBA" id="ARBA00011775"/>
    </source>
</evidence>
<evidence type="ECO:0000256" key="11">
    <source>
        <dbReference type="ARBA" id="ARBA00023136"/>
    </source>
</evidence>
<evidence type="ECO:0000256" key="7">
    <source>
        <dbReference type="ARBA" id="ARBA00022490"/>
    </source>
</evidence>
<keyword evidence="8 13" id="KW-0931">ER-Golgi transport</keyword>
<dbReference type="InterPro" id="IPR011990">
    <property type="entry name" value="TPR-like_helical_dom_sf"/>
</dbReference>
<keyword evidence="10 13" id="KW-0333">Golgi apparatus</keyword>
<comment type="subcellular location">
    <subcellularLocation>
        <location evidence="2">Cytoplasmic vesicle</location>
        <location evidence="2">COPI-coated vesicle membrane</location>
        <topology evidence="2">Peripheral membrane protein</topology>
        <orientation evidence="2">Cytoplasmic side</orientation>
    </subcellularLocation>
    <subcellularLocation>
        <location evidence="1">Golgi apparatus membrane</location>
        <topology evidence="1">Peripheral membrane protein</topology>
        <orientation evidence="1">Cytoplasmic side</orientation>
    </subcellularLocation>
</comment>
<name>A0A6V7VUS6_MELEN</name>
<dbReference type="GO" id="GO:0015031">
    <property type="term" value="P:protein transport"/>
    <property type="evidence" value="ECO:0007669"/>
    <property type="project" value="UniProtKB-UniRule"/>
</dbReference>
<keyword evidence="9 13" id="KW-0653">Protein transport</keyword>
<evidence type="ECO:0000256" key="12">
    <source>
        <dbReference type="ARBA" id="ARBA00023329"/>
    </source>
</evidence>
<comment type="caution">
    <text evidence="14">The sequence shown here is derived from an EMBL/GenBank/DDBJ whole genome shotgun (WGS) entry which is preliminary data.</text>
</comment>
<evidence type="ECO:0000256" key="10">
    <source>
        <dbReference type="ARBA" id="ARBA00023034"/>
    </source>
</evidence>
<sequence length="271" mass="31475">MVDSLFDVRNNYYLGAYQQCINEAQVYCKMQNRRGTLKKDYFLYRAYIALKKSSIPLSEINSNSGPELVALRRLAEYFNNVEKDLKLFVKLPVNSNRKMFDAENALRFLSRVSDQTSLECLSMKIQCLLKLWRIDLALAELKKMQEVDEDATIVQLATAWVYMAMGKDKIKDAFYIFQEMVDKYGATPTLLVSQSSCLIQQQKYEDAEKLLMDAQQRDPNNPEALIGLFVIAHFLGKPIEVSNRYMNQLKQDHPTHIWTRDFIAKEQNLIV</sequence>
<reference evidence="14 15" key="1">
    <citation type="submission" date="2020-08" db="EMBL/GenBank/DDBJ databases">
        <authorList>
            <person name="Koutsovoulos G."/>
            <person name="Danchin GJ E."/>
        </authorList>
    </citation>
    <scope>NUCLEOTIDE SEQUENCE [LARGE SCALE GENOMIC DNA]</scope>
</reference>
<keyword evidence="11 13" id="KW-0472">Membrane</keyword>
<organism evidence="14 15">
    <name type="scientific">Meloidogyne enterolobii</name>
    <name type="common">Root-knot nematode worm</name>
    <name type="synonym">Meloidogyne mayaguensis</name>
    <dbReference type="NCBI Taxonomy" id="390850"/>
    <lineage>
        <taxon>Eukaryota</taxon>
        <taxon>Metazoa</taxon>
        <taxon>Ecdysozoa</taxon>
        <taxon>Nematoda</taxon>
        <taxon>Chromadorea</taxon>
        <taxon>Rhabditida</taxon>
        <taxon>Tylenchina</taxon>
        <taxon>Tylenchomorpha</taxon>
        <taxon>Tylenchoidea</taxon>
        <taxon>Meloidogynidae</taxon>
        <taxon>Meloidogyninae</taxon>
        <taxon>Meloidogyne</taxon>
    </lineage>
</organism>
<dbReference type="GO" id="GO:0030126">
    <property type="term" value="C:COPI vesicle coat"/>
    <property type="evidence" value="ECO:0007669"/>
    <property type="project" value="TreeGrafter"/>
</dbReference>
<dbReference type="PANTHER" id="PTHR10805:SF0">
    <property type="entry name" value="COATOMER SUBUNIT EPSILON"/>
    <property type="match status" value="1"/>
</dbReference>
<evidence type="ECO:0000256" key="2">
    <source>
        <dbReference type="ARBA" id="ARBA00004347"/>
    </source>
</evidence>
<protein>
    <recommendedName>
        <fullName evidence="5 13">Coatomer subunit epsilon</fullName>
    </recommendedName>
</protein>
<dbReference type="SUPFAM" id="SSF48452">
    <property type="entry name" value="TPR-like"/>
    <property type="match status" value="1"/>
</dbReference>
<dbReference type="PIRSF" id="PIRSF016478">
    <property type="entry name" value="Coatomer_esu"/>
    <property type="match status" value="1"/>
</dbReference>
<dbReference type="InterPro" id="IPR006822">
    <property type="entry name" value="Coatomer_esu"/>
</dbReference>
<evidence type="ECO:0000256" key="8">
    <source>
        <dbReference type="ARBA" id="ARBA00022892"/>
    </source>
</evidence>
<keyword evidence="7 13" id="KW-0963">Cytoplasm</keyword>
<dbReference type="EMBL" id="CAJEWN010000325">
    <property type="protein sequence ID" value="CAD2178697.1"/>
    <property type="molecule type" value="Genomic_DNA"/>
</dbReference>
<accession>A0A6V7VUS6</accession>
<dbReference type="Gene3D" id="1.25.40.10">
    <property type="entry name" value="Tetratricopeptide repeat domain"/>
    <property type="match status" value="1"/>
</dbReference>
<dbReference type="GO" id="GO:0006888">
    <property type="term" value="P:endoplasmic reticulum to Golgi vesicle-mediated transport"/>
    <property type="evidence" value="ECO:0007669"/>
    <property type="project" value="TreeGrafter"/>
</dbReference>
<evidence type="ECO:0000256" key="1">
    <source>
        <dbReference type="ARBA" id="ARBA00004255"/>
    </source>
</evidence>
<evidence type="ECO:0000313" key="15">
    <source>
        <dbReference type="Proteomes" id="UP000580250"/>
    </source>
</evidence>
<dbReference type="GO" id="GO:0006891">
    <property type="term" value="P:intra-Golgi vesicle-mediated transport"/>
    <property type="evidence" value="ECO:0007669"/>
    <property type="project" value="TreeGrafter"/>
</dbReference>
<dbReference type="GO" id="GO:0005198">
    <property type="term" value="F:structural molecule activity"/>
    <property type="evidence" value="ECO:0007669"/>
    <property type="project" value="UniProtKB-UniRule"/>
</dbReference>
<evidence type="ECO:0000256" key="13">
    <source>
        <dbReference type="PIRNR" id="PIRNR016478"/>
    </source>
</evidence>
<keyword evidence="12 13" id="KW-0968">Cytoplasmic vesicle</keyword>
<dbReference type="OrthoDB" id="5827396at2759"/>
<keyword evidence="6 13" id="KW-0813">Transport</keyword>
<gene>
    <name evidence="14" type="ORF">MENT_LOCUS30648</name>
</gene>
<evidence type="ECO:0000256" key="5">
    <source>
        <dbReference type="ARBA" id="ARBA00015828"/>
    </source>
</evidence>
<evidence type="ECO:0000256" key="6">
    <source>
        <dbReference type="ARBA" id="ARBA00022448"/>
    </source>
</evidence>
<comment type="similarity">
    <text evidence="3 13">Belongs to the COPE family.</text>
</comment>
<evidence type="ECO:0000256" key="3">
    <source>
        <dbReference type="ARBA" id="ARBA00008827"/>
    </source>
</evidence>
<proteinExistence type="inferred from homology"/>
<dbReference type="GO" id="GO:0000139">
    <property type="term" value="C:Golgi membrane"/>
    <property type="evidence" value="ECO:0007669"/>
    <property type="project" value="UniProtKB-SubCell"/>
</dbReference>
<dbReference type="AlphaFoldDB" id="A0A6V7VUS6"/>
<dbReference type="PANTHER" id="PTHR10805">
    <property type="entry name" value="COATOMER SUBUNIT EPSILON"/>
    <property type="match status" value="1"/>
</dbReference>
<dbReference type="GO" id="GO:0006890">
    <property type="term" value="P:retrograde vesicle-mediated transport, Golgi to endoplasmic reticulum"/>
    <property type="evidence" value="ECO:0007669"/>
    <property type="project" value="UniProtKB-UniRule"/>
</dbReference>
<evidence type="ECO:0000313" key="14">
    <source>
        <dbReference type="EMBL" id="CAD2178697.1"/>
    </source>
</evidence>
<evidence type="ECO:0000256" key="9">
    <source>
        <dbReference type="ARBA" id="ARBA00022927"/>
    </source>
</evidence>
<dbReference type="Pfam" id="PF04733">
    <property type="entry name" value="Coatomer_E"/>
    <property type="match status" value="1"/>
</dbReference>
<comment type="subunit">
    <text evidence="4">Oligomeric complex that consists of at least the alpha, beta, beta', gamma, delta, epsilon and zeta subunits.</text>
</comment>
<comment type="function">
    <text evidence="13">The coatomer is a cytosolic protein complex that binds to dilysine motifs and reversibly associates with Golgi non-clathrin-coated vesicles, which further mediate biosynthetic protein transport from the ER, via the Golgi up to the trans Golgi network. The coatomer complex is required for budding from Golgi membranes, and is essential for the retrograde Golgi-to-ER transport of dilysine-tagged proteins.</text>
</comment>